<evidence type="ECO:0000313" key="4">
    <source>
        <dbReference type="Proteomes" id="UP001145799"/>
    </source>
</evidence>
<reference evidence="3 5" key="2">
    <citation type="submission" date="2023-07" db="EMBL/GenBank/DDBJ databases">
        <title>Sequencing the genomes of 1000 actinobacteria strains.</title>
        <authorList>
            <person name="Klenk H.-P."/>
        </authorList>
    </citation>
    <scope>NUCLEOTIDE SEQUENCE [LARGE SCALE GENOMIC DNA]</scope>
    <source>
        <strain evidence="3 5">DSM 44724</strain>
    </source>
</reference>
<gene>
    <name evidence="3" type="ORF">J2S69_000741</name>
    <name evidence="2" type="ORF">O2L01_10220</name>
</gene>
<evidence type="ECO:0000313" key="2">
    <source>
        <dbReference type="EMBL" id="MDA1385361.1"/>
    </source>
</evidence>
<keyword evidence="5" id="KW-1185">Reference proteome</keyword>
<comment type="caution">
    <text evidence="2">The sequence shown here is derived from an EMBL/GenBank/DDBJ whole genome shotgun (WGS) entry which is preliminary data.</text>
</comment>
<protein>
    <recommendedName>
        <fullName evidence="6">Lipoprotein</fullName>
    </recommendedName>
</protein>
<sequence>MSSRTATRLIGAFAVPAIALGLSACGSDEKPAASTGGDEEGAAAALSPQDAILASVENLNAESYKMESSMTVDGTEFMAMTGMYDGDNSQAGADIFMSAMLEASGEELTAEDQELMGDMFGDMHTETIVVDKVMYMQLSGGMYDSMAEAYGEDAWFTMDLASDDAMAQAFSEYGGMDLAEQTELVLTELTDVEETGDGVYTGTLNADSEALSALAGSGLGMGSDAGSEATGMIEGTEVTVTLDGDGLLKSMTMTMPEVEGMAMEMTSEIVEIGGSYDIKAPESTNLHDFDEFLSGMGAGM</sequence>
<organism evidence="2 4">
    <name type="scientific">Glycomyces lechevalierae</name>
    <dbReference type="NCBI Taxonomy" id="256034"/>
    <lineage>
        <taxon>Bacteria</taxon>
        <taxon>Bacillati</taxon>
        <taxon>Actinomycetota</taxon>
        <taxon>Actinomycetes</taxon>
        <taxon>Glycomycetales</taxon>
        <taxon>Glycomycetaceae</taxon>
        <taxon>Glycomyces</taxon>
    </lineage>
</organism>
<dbReference type="Gene3D" id="2.50.20.20">
    <property type="match status" value="1"/>
</dbReference>
<evidence type="ECO:0000313" key="3">
    <source>
        <dbReference type="EMBL" id="MDR7337022.1"/>
    </source>
</evidence>
<evidence type="ECO:0000256" key="1">
    <source>
        <dbReference type="SAM" id="SignalP"/>
    </source>
</evidence>
<dbReference type="Proteomes" id="UP001183604">
    <property type="component" value="Unassembled WGS sequence"/>
</dbReference>
<evidence type="ECO:0008006" key="6">
    <source>
        <dbReference type="Google" id="ProtNLM"/>
    </source>
</evidence>
<dbReference type="AlphaFoldDB" id="A0A9X3PKB2"/>
<dbReference type="PROSITE" id="PS51257">
    <property type="entry name" value="PROKAR_LIPOPROTEIN"/>
    <property type="match status" value="1"/>
</dbReference>
<reference evidence="2" key="1">
    <citation type="submission" date="2022-12" db="EMBL/GenBank/DDBJ databases">
        <title>Gycomyces niveus sp.nov., a novel actinomycete isolated from soil in Shouguang.</title>
        <authorList>
            <person name="Yang X."/>
        </authorList>
    </citation>
    <scope>NUCLEOTIDE SEQUENCE</scope>
    <source>
        <strain evidence="2">DSM 44724</strain>
    </source>
</reference>
<dbReference type="Proteomes" id="UP001145799">
    <property type="component" value="Unassembled WGS sequence"/>
</dbReference>
<keyword evidence="1" id="KW-0732">Signal</keyword>
<dbReference type="EMBL" id="JAVDYD010000001">
    <property type="protein sequence ID" value="MDR7337022.1"/>
    <property type="molecule type" value="Genomic_DNA"/>
</dbReference>
<name>A0A9X3PKB2_9ACTN</name>
<evidence type="ECO:0000313" key="5">
    <source>
        <dbReference type="Proteomes" id="UP001183604"/>
    </source>
</evidence>
<accession>A0A9X3PKB2</accession>
<feature type="chain" id="PRO_5040918436" description="Lipoprotein" evidence="1">
    <location>
        <begin position="25"/>
        <end position="300"/>
    </location>
</feature>
<feature type="signal peptide" evidence="1">
    <location>
        <begin position="1"/>
        <end position="24"/>
    </location>
</feature>
<dbReference type="EMBL" id="JAPZVQ010000004">
    <property type="protein sequence ID" value="MDA1385361.1"/>
    <property type="molecule type" value="Genomic_DNA"/>
</dbReference>
<dbReference type="RefSeq" id="WP_270121819.1">
    <property type="nucleotide sequence ID" value="NZ_BAAAOM010000002.1"/>
</dbReference>
<proteinExistence type="predicted"/>